<dbReference type="PROSITE" id="PS00216">
    <property type="entry name" value="SUGAR_TRANSPORT_1"/>
    <property type="match status" value="1"/>
</dbReference>
<feature type="transmembrane region" description="Helical" evidence="5">
    <location>
        <begin position="288"/>
        <end position="308"/>
    </location>
</feature>
<evidence type="ECO:0000256" key="2">
    <source>
        <dbReference type="ARBA" id="ARBA00022692"/>
    </source>
</evidence>
<dbReference type="InterPro" id="IPR005829">
    <property type="entry name" value="Sugar_transporter_CS"/>
</dbReference>
<evidence type="ECO:0000256" key="1">
    <source>
        <dbReference type="ARBA" id="ARBA00004141"/>
    </source>
</evidence>
<dbReference type="InterPro" id="IPR020846">
    <property type="entry name" value="MFS_dom"/>
</dbReference>
<comment type="caution">
    <text evidence="7">The sequence shown here is derived from an EMBL/GenBank/DDBJ whole genome shotgun (WGS) entry which is preliminary data.</text>
</comment>
<dbReference type="InterPro" id="IPR036259">
    <property type="entry name" value="MFS_trans_sf"/>
</dbReference>
<accession>A0ABW4U0F0</accession>
<dbReference type="PANTHER" id="PTHR23508:SF10">
    <property type="entry name" value="CARBOXYLIC ACID TRANSPORTER PROTEIN HOMOLOG"/>
    <property type="match status" value="1"/>
</dbReference>
<protein>
    <submittedName>
        <fullName evidence="7">MFS transporter</fullName>
    </submittedName>
</protein>
<evidence type="ECO:0000259" key="6">
    <source>
        <dbReference type="PROSITE" id="PS50850"/>
    </source>
</evidence>
<keyword evidence="2 5" id="KW-0812">Transmembrane</keyword>
<proteinExistence type="predicted"/>
<evidence type="ECO:0000256" key="5">
    <source>
        <dbReference type="SAM" id="Phobius"/>
    </source>
</evidence>
<dbReference type="Gene3D" id="1.20.1250.20">
    <property type="entry name" value="MFS general substrate transporter like domains"/>
    <property type="match status" value="2"/>
</dbReference>
<feature type="transmembrane region" description="Helical" evidence="5">
    <location>
        <begin position="377"/>
        <end position="397"/>
    </location>
</feature>
<gene>
    <name evidence="7" type="ORF">ACFSGX_12245</name>
</gene>
<sequence length="415" mass="43648">MMMSWFRDMDASGRRTFWACFGGYALDAMDVHLYAFVAPVLILLWGMSNAEAGILASVTLIASSLGGWAAGLLADRIGRIRTLQITVLWFSFFAFLSGLTWDFGSLAVTRGLQGLGFGGEWTTSAVLMAEVVTPQVRGRALGFIQSAWAIGWACAAITATTLLSVLPPEIAWRAVFLAGLVPAAFVLVIRGRIPESALFRQARHTAPVSPYAIFSAPYSGATVRATFLAFGAHGGYYSLTTWLPLLLRTERGMTIIASGSYYLTLAAGSLLGYWTGAFASDALGRRPTFILAATGAIACVLVATTAPLTAGQMIAFAFPLGFCASSIYAGLGAQFAELYPTPIRGSGQGFCFNAGRGFAAMFPALVGFASVDNGLSLSIGLLASLAFGFVIVAALLLPETNGRALRTGLGGENDT</sequence>
<dbReference type="PROSITE" id="PS50850">
    <property type="entry name" value="MFS"/>
    <property type="match status" value="1"/>
</dbReference>
<feature type="transmembrane region" description="Helical" evidence="5">
    <location>
        <begin position="314"/>
        <end position="338"/>
    </location>
</feature>
<evidence type="ECO:0000256" key="3">
    <source>
        <dbReference type="ARBA" id="ARBA00022989"/>
    </source>
</evidence>
<dbReference type="PANTHER" id="PTHR23508">
    <property type="entry name" value="CARBOXYLIC ACID TRANSPORTER PROTEIN HOMOLOG"/>
    <property type="match status" value="1"/>
</dbReference>
<reference evidence="8" key="1">
    <citation type="journal article" date="2019" name="Int. J. Syst. Evol. Microbiol.">
        <title>The Global Catalogue of Microorganisms (GCM) 10K type strain sequencing project: providing services to taxonomists for standard genome sequencing and annotation.</title>
        <authorList>
            <consortium name="The Broad Institute Genomics Platform"/>
            <consortium name="The Broad Institute Genome Sequencing Center for Infectious Disease"/>
            <person name="Wu L."/>
            <person name="Ma J."/>
        </authorList>
    </citation>
    <scope>NUCLEOTIDE SEQUENCE [LARGE SCALE GENOMIC DNA]</scope>
    <source>
        <strain evidence="8">CGMCC 1.12702</strain>
    </source>
</reference>
<comment type="subcellular location">
    <subcellularLocation>
        <location evidence="1">Membrane</location>
        <topology evidence="1">Multi-pass membrane protein</topology>
    </subcellularLocation>
</comment>
<dbReference type="Pfam" id="PF07690">
    <property type="entry name" value="MFS_1"/>
    <property type="match status" value="1"/>
</dbReference>
<feature type="transmembrane region" description="Helical" evidence="5">
    <location>
        <begin position="210"/>
        <end position="232"/>
    </location>
</feature>
<feature type="transmembrane region" description="Helical" evidence="5">
    <location>
        <begin position="170"/>
        <end position="189"/>
    </location>
</feature>
<evidence type="ECO:0000313" key="7">
    <source>
        <dbReference type="EMBL" id="MFD1951535.1"/>
    </source>
</evidence>
<name>A0ABW4U0F0_9SPHN</name>
<dbReference type="Proteomes" id="UP001597400">
    <property type="component" value="Unassembled WGS sequence"/>
</dbReference>
<evidence type="ECO:0000313" key="8">
    <source>
        <dbReference type="Proteomes" id="UP001597400"/>
    </source>
</evidence>
<keyword evidence="4 5" id="KW-0472">Membrane</keyword>
<keyword evidence="8" id="KW-1185">Reference proteome</keyword>
<dbReference type="SUPFAM" id="SSF103473">
    <property type="entry name" value="MFS general substrate transporter"/>
    <property type="match status" value="1"/>
</dbReference>
<feature type="transmembrane region" description="Helical" evidence="5">
    <location>
        <begin position="86"/>
        <end position="108"/>
    </location>
</feature>
<dbReference type="EMBL" id="JBHUGS010000003">
    <property type="protein sequence ID" value="MFD1951535.1"/>
    <property type="molecule type" value="Genomic_DNA"/>
</dbReference>
<dbReference type="PROSITE" id="PS00217">
    <property type="entry name" value="SUGAR_TRANSPORT_2"/>
    <property type="match status" value="1"/>
</dbReference>
<dbReference type="RefSeq" id="WP_380930281.1">
    <property type="nucleotide sequence ID" value="NZ_JBHUGS010000003.1"/>
</dbReference>
<feature type="transmembrane region" description="Helical" evidence="5">
    <location>
        <begin position="52"/>
        <end position="74"/>
    </location>
</feature>
<keyword evidence="3 5" id="KW-1133">Transmembrane helix</keyword>
<feature type="transmembrane region" description="Helical" evidence="5">
    <location>
        <begin position="252"/>
        <end position="276"/>
    </location>
</feature>
<feature type="transmembrane region" description="Helical" evidence="5">
    <location>
        <begin position="350"/>
        <end position="371"/>
    </location>
</feature>
<feature type="domain" description="Major facilitator superfamily (MFS) profile" evidence="6">
    <location>
        <begin position="16"/>
        <end position="401"/>
    </location>
</feature>
<feature type="transmembrane region" description="Helical" evidence="5">
    <location>
        <begin position="21"/>
        <end position="46"/>
    </location>
</feature>
<organism evidence="7 8">
    <name type="scientific">Sphingomonas arantia</name>
    <dbReference type="NCBI Taxonomy" id="1460676"/>
    <lineage>
        <taxon>Bacteria</taxon>
        <taxon>Pseudomonadati</taxon>
        <taxon>Pseudomonadota</taxon>
        <taxon>Alphaproteobacteria</taxon>
        <taxon>Sphingomonadales</taxon>
        <taxon>Sphingomonadaceae</taxon>
        <taxon>Sphingomonas</taxon>
    </lineage>
</organism>
<evidence type="ECO:0000256" key="4">
    <source>
        <dbReference type="ARBA" id="ARBA00023136"/>
    </source>
</evidence>
<dbReference type="InterPro" id="IPR011701">
    <property type="entry name" value="MFS"/>
</dbReference>